<dbReference type="RefSeq" id="WP_001052610.1">
    <property type="nucleotide sequence ID" value="NC_009457.1"/>
</dbReference>
<proteinExistence type="predicted"/>
<evidence type="ECO:0000313" key="7">
    <source>
        <dbReference type="Proteomes" id="UP000000249"/>
    </source>
</evidence>
<dbReference type="InterPro" id="IPR050469">
    <property type="entry name" value="Diguanylate_Cyclase"/>
</dbReference>
<feature type="transmembrane region" description="Helical" evidence="4">
    <location>
        <begin position="261"/>
        <end position="283"/>
    </location>
</feature>
<dbReference type="InterPro" id="IPR007892">
    <property type="entry name" value="CHASE4"/>
</dbReference>
<dbReference type="PATRIC" id="fig|345073.21.peg.2314"/>
<evidence type="ECO:0000256" key="3">
    <source>
        <dbReference type="ARBA" id="ARBA00034247"/>
    </source>
</evidence>
<dbReference type="PROSITE" id="PS50887">
    <property type="entry name" value="GGDEF"/>
    <property type="match status" value="1"/>
</dbReference>
<dbReference type="PANTHER" id="PTHR45138:SF9">
    <property type="entry name" value="DIGUANYLATE CYCLASE DGCM-RELATED"/>
    <property type="match status" value="1"/>
</dbReference>
<dbReference type="GO" id="GO:0005886">
    <property type="term" value="C:plasma membrane"/>
    <property type="evidence" value="ECO:0007669"/>
    <property type="project" value="TreeGrafter"/>
</dbReference>
<organism evidence="6 7">
    <name type="scientific">Vibrio cholerae serotype O1 (strain ATCC 39541 / Classical Ogawa 395 / O395)</name>
    <dbReference type="NCBI Taxonomy" id="345073"/>
    <lineage>
        <taxon>Bacteria</taxon>
        <taxon>Pseudomonadati</taxon>
        <taxon>Pseudomonadota</taxon>
        <taxon>Gammaproteobacteria</taxon>
        <taxon>Vibrionales</taxon>
        <taxon>Vibrionaceae</taxon>
        <taxon>Vibrio</taxon>
    </lineage>
</organism>
<reference evidence="6 7" key="1">
    <citation type="submission" date="2007-03" db="EMBL/GenBank/DDBJ databases">
        <authorList>
            <person name="Heidelberg J."/>
        </authorList>
    </citation>
    <scope>NUCLEOTIDE SEQUENCE [LARGE SCALE GENOMIC DNA]</scope>
    <source>
        <strain evidence="7">ATCC 39541 / Classical Ogawa 395 / O395</strain>
    </source>
</reference>
<dbReference type="EMBL" id="CP000627">
    <property type="protein sequence ID" value="ABQ21990.1"/>
    <property type="molecule type" value="Genomic_DNA"/>
</dbReference>
<evidence type="ECO:0000259" key="5">
    <source>
        <dbReference type="PROSITE" id="PS50887"/>
    </source>
</evidence>
<gene>
    <name evidence="6" type="ordered locus">VC0395_A1874</name>
</gene>
<dbReference type="eggNOG" id="COG2199">
    <property type="taxonomic scope" value="Bacteria"/>
</dbReference>
<keyword evidence="4" id="KW-0472">Membrane</keyword>
<name>A0A0H3ANK2_VIBC3</name>
<dbReference type="eggNOG" id="COG3322">
    <property type="taxonomic scope" value="Bacteria"/>
</dbReference>
<accession>A0A0H3ANK2</accession>
<evidence type="ECO:0000256" key="4">
    <source>
        <dbReference type="SAM" id="Phobius"/>
    </source>
</evidence>
<keyword evidence="4" id="KW-1133">Transmembrane helix</keyword>
<dbReference type="AlphaFoldDB" id="A0A0H3ANK2"/>
<dbReference type="NCBIfam" id="TIGR00254">
    <property type="entry name" value="GGDEF"/>
    <property type="match status" value="1"/>
</dbReference>
<dbReference type="KEGG" id="vco:VC0395_A1874"/>
<feature type="domain" description="GGDEF" evidence="5">
    <location>
        <begin position="367"/>
        <end position="504"/>
    </location>
</feature>
<dbReference type="Pfam" id="PF05228">
    <property type="entry name" value="CHASE4"/>
    <property type="match status" value="1"/>
</dbReference>
<comment type="catalytic activity">
    <reaction evidence="3">
        <text>2 GTP = 3',3'-c-di-GMP + 2 diphosphate</text>
        <dbReference type="Rhea" id="RHEA:24898"/>
        <dbReference type="ChEBI" id="CHEBI:33019"/>
        <dbReference type="ChEBI" id="CHEBI:37565"/>
        <dbReference type="ChEBI" id="CHEBI:58805"/>
        <dbReference type="EC" id="2.7.7.65"/>
    </reaction>
</comment>
<dbReference type="SMART" id="SM00267">
    <property type="entry name" value="GGDEF"/>
    <property type="match status" value="1"/>
</dbReference>
<dbReference type="GO" id="GO:1902201">
    <property type="term" value="P:negative regulation of bacterial-type flagellum-dependent cell motility"/>
    <property type="evidence" value="ECO:0007669"/>
    <property type="project" value="TreeGrafter"/>
</dbReference>
<dbReference type="FunFam" id="3.30.70.270:FF:000001">
    <property type="entry name" value="Diguanylate cyclase domain protein"/>
    <property type="match status" value="1"/>
</dbReference>
<evidence type="ECO:0000256" key="1">
    <source>
        <dbReference type="ARBA" id="ARBA00001946"/>
    </source>
</evidence>
<dbReference type="Gene3D" id="3.30.70.270">
    <property type="match status" value="1"/>
</dbReference>
<evidence type="ECO:0000256" key="2">
    <source>
        <dbReference type="ARBA" id="ARBA00012528"/>
    </source>
</evidence>
<dbReference type="InterPro" id="IPR000160">
    <property type="entry name" value="GGDEF_dom"/>
</dbReference>
<dbReference type="InterPro" id="IPR029787">
    <property type="entry name" value="Nucleotide_cyclase"/>
</dbReference>
<comment type="cofactor">
    <cofactor evidence="1">
        <name>Mg(2+)</name>
        <dbReference type="ChEBI" id="CHEBI:18420"/>
    </cofactor>
</comment>
<keyword evidence="4" id="KW-0812">Transmembrane</keyword>
<dbReference type="KEGG" id="vcr:VC395_2401"/>
<dbReference type="PANTHER" id="PTHR45138">
    <property type="entry name" value="REGULATORY COMPONENTS OF SENSORY TRANSDUCTION SYSTEM"/>
    <property type="match status" value="1"/>
</dbReference>
<sequence>MNLNNFSLRWLTTLNALAVVLGFLMFYLTFKYFWSHDREVAQVLQLQQAELQRVETLLSLERKAMGASLADYAAWDEMADFIAKPTLEFTQSNIGEHAFSSQFLDGVFIYDPEGNLVWGKKYDAATGQSSSYEHLLPDFSRILQQATRLSVDEISTSVRYMVVEDEPYLAATARVCDSDGKGCNKGFLIFIKKVRAQFANVVEQATGVDIEVLTCKNDAPLPQDEVDVSYIKQLDYSGNSSVLFKINHHIKHPPFIRTEEILALLFFSLVMYLVNLWVVIALIKPITTASQVLQQFKTSGGKMPDASTFISSEMKEFATTINRIVGQLEDSQQVLRWQSEHDPLTRISNRRHLEKQLKSYLSDRPQAYLVLFLVDIDFFKRFNDSFGHLAGDEALCSVADVLQSVEFHGEKIVARFGGEEFCVVLASDCAFDAEQYAQQMRSKIEQLAIANPVDALCQYLTVSIGGVYAISPKMESYLSLFHQADMALYHAKEHGRDRYVVRNFV</sequence>
<dbReference type="GO" id="GO:0052621">
    <property type="term" value="F:diguanylate cyclase activity"/>
    <property type="evidence" value="ECO:0007669"/>
    <property type="project" value="UniProtKB-EC"/>
</dbReference>
<dbReference type="GO" id="GO:0043709">
    <property type="term" value="P:cell adhesion involved in single-species biofilm formation"/>
    <property type="evidence" value="ECO:0007669"/>
    <property type="project" value="TreeGrafter"/>
</dbReference>
<dbReference type="Proteomes" id="UP000000249">
    <property type="component" value="Chromosome 1"/>
</dbReference>
<dbReference type="SUPFAM" id="SSF55073">
    <property type="entry name" value="Nucleotide cyclase"/>
    <property type="match status" value="1"/>
</dbReference>
<feature type="transmembrane region" description="Helical" evidence="4">
    <location>
        <begin position="6"/>
        <end position="28"/>
    </location>
</feature>
<evidence type="ECO:0000313" key="6">
    <source>
        <dbReference type="EMBL" id="ABQ21990.1"/>
    </source>
</evidence>
<dbReference type="InterPro" id="IPR043128">
    <property type="entry name" value="Rev_trsase/Diguanyl_cyclase"/>
</dbReference>
<dbReference type="OrthoDB" id="9812260at2"/>
<dbReference type="EC" id="2.7.7.65" evidence="2"/>
<dbReference type="Pfam" id="PF00990">
    <property type="entry name" value="GGDEF"/>
    <property type="match status" value="1"/>
</dbReference>
<protein>
    <recommendedName>
        <fullName evidence="2">diguanylate cyclase</fullName>
        <ecNumber evidence="2">2.7.7.65</ecNumber>
    </recommendedName>
</protein>
<dbReference type="CDD" id="cd01949">
    <property type="entry name" value="GGDEF"/>
    <property type="match status" value="1"/>
</dbReference>